<dbReference type="InterPro" id="IPR018298">
    <property type="entry name" value="Adrenodoxin_Fe-S_BS"/>
</dbReference>
<proteinExistence type="inferred from homology"/>
<keyword evidence="2" id="KW-0001">2Fe-2S</keyword>
<dbReference type="InterPro" id="IPR012675">
    <property type="entry name" value="Beta-grasp_dom_sf"/>
</dbReference>
<sequence>MATITYIHSDDRIQEIEVADGTSVMRAALEHGVDGIVGECGGQAMCATCHVYVDEAASLPEISDDEDEMLDCTACERTSASRLGCQLRAGLHFSNIAVRVPERQV</sequence>
<dbReference type="PROSITE" id="PS51085">
    <property type="entry name" value="2FE2S_FER_2"/>
    <property type="match status" value="1"/>
</dbReference>
<accession>A0ABN1YQN3</accession>
<evidence type="ECO:0000313" key="9">
    <source>
        <dbReference type="Proteomes" id="UP001501266"/>
    </source>
</evidence>
<dbReference type="SUPFAM" id="SSF54292">
    <property type="entry name" value="2Fe-2S ferredoxin-like"/>
    <property type="match status" value="1"/>
</dbReference>
<evidence type="ECO:0000256" key="2">
    <source>
        <dbReference type="ARBA" id="ARBA00022714"/>
    </source>
</evidence>
<evidence type="ECO:0000256" key="6">
    <source>
        <dbReference type="ARBA" id="ARBA00034078"/>
    </source>
</evidence>
<keyword evidence="9" id="KW-1185">Reference proteome</keyword>
<dbReference type="RefSeq" id="WP_343917915.1">
    <property type="nucleotide sequence ID" value="NZ_BAAAKK010000002.1"/>
</dbReference>
<keyword evidence="4" id="KW-0408">Iron</keyword>
<dbReference type="EMBL" id="BAAAKK010000002">
    <property type="protein sequence ID" value="GAA1420277.1"/>
    <property type="molecule type" value="Genomic_DNA"/>
</dbReference>
<comment type="cofactor">
    <cofactor evidence="6">
        <name>[2Fe-2S] cluster</name>
        <dbReference type="ChEBI" id="CHEBI:190135"/>
    </cofactor>
</comment>
<evidence type="ECO:0000256" key="3">
    <source>
        <dbReference type="ARBA" id="ARBA00022723"/>
    </source>
</evidence>
<comment type="similarity">
    <text evidence="1">Belongs to the adrenodoxin/putidaredoxin family.</text>
</comment>
<dbReference type="Proteomes" id="UP001501266">
    <property type="component" value="Unassembled WGS sequence"/>
</dbReference>
<evidence type="ECO:0000313" key="8">
    <source>
        <dbReference type="EMBL" id="GAA1420277.1"/>
    </source>
</evidence>
<keyword evidence="3" id="KW-0479">Metal-binding</keyword>
<dbReference type="InterPro" id="IPR001055">
    <property type="entry name" value="Adrenodoxin-like"/>
</dbReference>
<protein>
    <submittedName>
        <fullName evidence="8">2Fe-2S iron-sulfur cluster-binding protein</fullName>
    </submittedName>
</protein>
<dbReference type="PROSITE" id="PS00814">
    <property type="entry name" value="ADX"/>
    <property type="match status" value="1"/>
</dbReference>
<evidence type="ECO:0000256" key="4">
    <source>
        <dbReference type="ARBA" id="ARBA00023004"/>
    </source>
</evidence>
<dbReference type="CDD" id="cd00207">
    <property type="entry name" value="fer2"/>
    <property type="match status" value="1"/>
</dbReference>
<dbReference type="InterPro" id="IPR001041">
    <property type="entry name" value="2Fe-2S_ferredoxin-type"/>
</dbReference>
<dbReference type="InterPro" id="IPR036010">
    <property type="entry name" value="2Fe-2S_ferredoxin-like_sf"/>
</dbReference>
<dbReference type="Pfam" id="PF00111">
    <property type="entry name" value="Fer2"/>
    <property type="match status" value="1"/>
</dbReference>
<dbReference type="Gene3D" id="3.10.20.30">
    <property type="match status" value="1"/>
</dbReference>
<keyword evidence="5" id="KW-0411">Iron-sulfur</keyword>
<evidence type="ECO:0000256" key="5">
    <source>
        <dbReference type="ARBA" id="ARBA00023014"/>
    </source>
</evidence>
<comment type="caution">
    <text evidence="8">The sequence shown here is derived from an EMBL/GenBank/DDBJ whole genome shotgun (WGS) entry which is preliminary data.</text>
</comment>
<evidence type="ECO:0000259" key="7">
    <source>
        <dbReference type="PROSITE" id="PS51085"/>
    </source>
</evidence>
<name>A0ABN1YQN3_9MICO</name>
<organism evidence="8 9">
    <name type="scientific">Agrococcus citreus</name>
    <dbReference type="NCBI Taxonomy" id="84643"/>
    <lineage>
        <taxon>Bacteria</taxon>
        <taxon>Bacillati</taxon>
        <taxon>Actinomycetota</taxon>
        <taxon>Actinomycetes</taxon>
        <taxon>Micrococcales</taxon>
        <taxon>Microbacteriaceae</taxon>
        <taxon>Agrococcus</taxon>
    </lineage>
</organism>
<reference evidence="8 9" key="1">
    <citation type="journal article" date="2019" name="Int. J. Syst. Evol. Microbiol.">
        <title>The Global Catalogue of Microorganisms (GCM) 10K type strain sequencing project: providing services to taxonomists for standard genome sequencing and annotation.</title>
        <authorList>
            <consortium name="The Broad Institute Genomics Platform"/>
            <consortium name="The Broad Institute Genome Sequencing Center for Infectious Disease"/>
            <person name="Wu L."/>
            <person name="Ma J."/>
        </authorList>
    </citation>
    <scope>NUCLEOTIDE SEQUENCE [LARGE SCALE GENOMIC DNA]</scope>
    <source>
        <strain evidence="8 9">JCM 12398</strain>
    </source>
</reference>
<dbReference type="PANTHER" id="PTHR23426">
    <property type="entry name" value="FERREDOXIN/ADRENODOXIN"/>
    <property type="match status" value="1"/>
</dbReference>
<feature type="domain" description="2Fe-2S ferredoxin-type" evidence="7">
    <location>
        <begin position="2"/>
        <end position="104"/>
    </location>
</feature>
<gene>
    <name evidence="8" type="ORF">GCM10009640_09370</name>
</gene>
<evidence type="ECO:0000256" key="1">
    <source>
        <dbReference type="ARBA" id="ARBA00010914"/>
    </source>
</evidence>
<dbReference type="PANTHER" id="PTHR23426:SF65">
    <property type="entry name" value="FERREDOXIN-2, MITOCHONDRIAL"/>
    <property type="match status" value="1"/>
</dbReference>